<keyword evidence="1" id="KW-0472">Membrane</keyword>
<sequence length="178" mass="19563">MIEKGNLLRKMTLTCMFTAITTLTSSFFFIPVGFAKIFPIQHVTNVMTAVILGPFFAVIQAFLVSLIRNMAGTGSIFAFPGSMIGAFFAALLYKKIKKIQFACLGEVFGTGILGSITCYPIALVLLGEKAALFGFLPAFFLSSLLGSLFAFLILKILLKNHFFNEILYKNNTTDNRTD</sequence>
<evidence type="ECO:0000313" key="3">
    <source>
        <dbReference type="Proteomes" id="UP000595254"/>
    </source>
</evidence>
<dbReference type="NCBIfam" id="TIGR02359">
    <property type="entry name" value="thiW"/>
    <property type="match status" value="1"/>
</dbReference>
<feature type="transmembrane region" description="Helical" evidence="1">
    <location>
        <begin position="105"/>
        <end position="126"/>
    </location>
</feature>
<evidence type="ECO:0000256" key="1">
    <source>
        <dbReference type="SAM" id="Phobius"/>
    </source>
</evidence>
<dbReference type="Proteomes" id="UP000595254">
    <property type="component" value="Chromosome"/>
</dbReference>
<reference evidence="2 3" key="1">
    <citation type="submission" date="2021-01" db="EMBL/GenBank/DDBJ databases">
        <title>FDA dAtabase for Regulatory Grade micrObial Sequences (FDA-ARGOS): Supporting development and validation of Infectious Disease Dx tests.</title>
        <authorList>
            <person name="Nelson B."/>
            <person name="Plummer A."/>
            <person name="Tallon L."/>
            <person name="Sadzewicz L."/>
            <person name="Zhao X."/>
            <person name="Boylan J."/>
            <person name="Ott S."/>
            <person name="Bowen H."/>
            <person name="Vavikolanu K."/>
            <person name="Mehta A."/>
            <person name="Aluvathingal J."/>
            <person name="Nadendla S."/>
            <person name="Myers T."/>
            <person name="Yan Y."/>
            <person name="Sichtig H."/>
        </authorList>
    </citation>
    <scope>NUCLEOTIDE SEQUENCE [LARGE SCALE GENOMIC DNA]</scope>
    <source>
        <strain evidence="2 3">FDAARGOS_1161</strain>
    </source>
</reference>
<dbReference type="RefSeq" id="WP_040373474.1">
    <property type="nucleotide sequence ID" value="NZ_CP068053.1"/>
</dbReference>
<keyword evidence="1" id="KW-0812">Transmembrane</keyword>
<evidence type="ECO:0000313" key="2">
    <source>
        <dbReference type="EMBL" id="QQT02540.1"/>
    </source>
</evidence>
<dbReference type="PIRSF" id="PIRSF024534">
    <property type="entry name" value="ThiW"/>
    <property type="match status" value="1"/>
</dbReference>
<dbReference type="InterPro" id="IPR012652">
    <property type="entry name" value="ThiW"/>
</dbReference>
<feature type="transmembrane region" description="Helical" evidence="1">
    <location>
        <begin position="16"/>
        <end position="34"/>
    </location>
</feature>
<gene>
    <name evidence="2" type="primary">thiW</name>
    <name evidence="2" type="ORF">I6J18_05120</name>
</gene>
<dbReference type="Pfam" id="PF09512">
    <property type="entry name" value="ThiW"/>
    <property type="match status" value="1"/>
</dbReference>
<keyword evidence="1" id="KW-1133">Transmembrane helix</keyword>
<dbReference type="AlphaFoldDB" id="A0A974NR39"/>
<protein>
    <submittedName>
        <fullName evidence="2">Energy coupling factor transporter S component ThiW</fullName>
    </submittedName>
</protein>
<dbReference type="Gene3D" id="1.10.1760.20">
    <property type="match status" value="1"/>
</dbReference>
<name>A0A974NR39_PERPY</name>
<proteinExistence type="predicted"/>
<feature type="transmembrane region" description="Helical" evidence="1">
    <location>
        <begin position="73"/>
        <end position="93"/>
    </location>
</feature>
<feature type="transmembrane region" description="Helical" evidence="1">
    <location>
        <begin position="132"/>
        <end position="154"/>
    </location>
</feature>
<accession>A0A974NR39</accession>
<keyword evidence="3" id="KW-1185">Reference proteome</keyword>
<organism evidence="2 3">
    <name type="scientific">Peribacillus psychrosaccharolyticus</name>
    <name type="common">Bacillus psychrosaccharolyticus</name>
    <dbReference type="NCBI Taxonomy" id="1407"/>
    <lineage>
        <taxon>Bacteria</taxon>
        <taxon>Bacillati</taxon>
        <taxon>Bacillota</taxon>
        <taxon>Bacilli</taxon>
        <taxon>Bacillales</taxon>
        <taxon>Bacillaceae</taxon>
        <taxon>Peribacillus</taxon>
    </lineage>
</organism>
<feature type="transmembrane region" description="Helical" evidence="1">
    <location>
        <begin position="46"/>
        <end position="67"/>
    </location>
</feature>
<dbReference type="EMBL" id="CP068053">
    <property type="protein sequence ID" value="QQT02540.1"/>
    <property type="molecule type" value="Genomic_DNA"/>
</dbReference>
<dbReference type="KEGG" id="ppsr:I6J18_05120"/>